<comment type="caution">
    <text evidence="1">The sequence shown here is derived from an EMBL/GenBank/DDBJ whole genome shotgun (WGS) entry which is preliminary data.</text>
</comment>
<dbReference type="Gramene" id="KVI11131">
    <property type="protein sequence ID" value="KVI11131"/>
    <property type="gene ID" value="Ccrd_010462"/>
</dbReference>
<keyword evidence="2" id="KW-1185">Reference proteome</keyword>
<dbReference type="EMBL" id="LEKV01000893">
    <property type="protein sequence ID" value="KVI11131.1"/>
    <property type="molecule type" value="Genomic_DNA"/>
</dbReference>
<reference evidence="1 2" key="1">
    <citation type="journal article" date="2016" name="Sci. Rep.">
        <title>The genome sequence of the outbreeding globe artichoke constructed de novo incorporating a phase-aware low-pass sequencing strategy of F1 progeny.</title>
        <authorList>
            <person name="Scaglione D."/>
            <person name="Reyes-Chin-Wo S."/>
            <person name="Acquadro A."/>
            <person name="Froenicke L."/>
            <person name="Portis E."/>
            <person name="Beitel C."/>
            <person name="Tirone M."/>
            <person name="Mauro R."/>
            <person name="Lo Monaco A."/>
            <person name="Mauromicale G."/>
            <person name="Faccioli P."/>
            <person name="Cattivelli L."/>
            <person name="Rieseberg L."/>
            <person name="Michelmore R."/>
            <person name="Lanteri S."/>
        </authorList>
    </citation>
    <scope>NUCLEOTIDE SEQUENCE [LARGE SCALE GENOMIC DNA]</scope>
    <source>
        <strain evidence="1">2C</strain>
    </source>
</reference>
<protein>
    <submittedName>
        <fullName evidence="1">Uncharacterized protein</fullName>
    </submittedName>
</protein>
<sequence>MLAICIESNLRIRFESSERWQEQNYFQSIPLLGRDVLWIFSINTGSICGSKMEGPALDDLIGDPVNLGTEGMTLKQPGAPKDM</sequence>
<evidence type="ECO:0000313" key="2">
    <source>
        <dbReference type="Proteomes" id="UP000243975"/>
    </source>
</evidence>
<dbReference type="Proteomes" id="UP000243975">
    <property type="component" value="Unassembled WGS sequence"/>
</dbReference>
<dbReference type="AlphaFoldDB" id="A0A124SHZ9"/>
<proteinExistence type="predicted"/>
<gene>
    <name evidence="1" type="ORF">Ccrd_010462</name>
</gene>
<evidence type="ECO:0000313" key="1">
    <source>
        <dbReference type="EMBL" id="KVI11131.1"/>
    </source>
</evidence>
<organism evidence="1 2">
    <name type="scientific">Cynara cardunculus var. scolymus</name>
    <name type="common">Globe artichoke</name>
    <name type="synonym">Cynara scolymus</name>
    <dbReference type="NCBI Taxonomy" id="59895"/>
    <lineage>
        <taxon>Eukaryota</taxon>
        <taxon>Viridiplantae</taxon>
        <taxon>Streptophyta</taxon>
        <taxon>Embryophyta</taxon>
        <taxon>Tracheophyta</taxon>
        <taxon>Spermatophyta</taxon>
        <taxon>Magnoliopsida</taxon>
        <taxon>eudicotyledons</taxon>
        <taxon>Gunneridae</taxon>
        <taxon>Pentapetalae</taxon>
        <taxon>asterids</taxon>
        <taxon>campanulids</taxon>
        <taxon>Asterales</taxon>
        <taxon>Asteraceae</taxon>
        <taxon>Carduoideae</taxon>
        <taxon>Cardueae</taxon>
        <taxon>Carduinae</taxon>
        <taxon>Cynara</taxon>
    </lineage>
</organism>
<name>A0A124SHZ9_CYNCS</name>
<accession>A0A124SHZ9</accession>